<keyword evidence="10 11" id="KW-0472">Membrane</keyword>
<dbReference type="Pfam" id="PF01544">
    <property type="entry name" value="CorA"/>
    <property type="match status" value="1"/>
</dbReference>
<evidence type="ECO:0000256" key="3">
    <source>
        <dbReference type="ARBA" id="ARBA00022448"/>
    </source>
</evidence>
<dbReference type="EMBL" id="BAABLF010000005">
    <property type="protein sequence ID" value="GAA5187983.1"/>
    <property type="molecule type" value="Genomic_DNA"/>
</dbReference>
<evidence type="ECO:0000256" key="2">
    <source>
        <dbReference type="ARBA" id="ARBA00009765"/>
    </source>
</evidence>
<name>A0ABP9RVG5_9GAMM</name>
<feature type="transmembrane region" description="Helical" evidence="11">
    <location>
        <begin position="293"/>
        <end position="313"/>
    </location>
</feature>
<dbReference type="InterPro" id="IPR002523">
    <property type="entry name" value="MgTranspt_CorA/ZnTranspt_ZntB"/>
</dbReference>
<evidence type="ECO:0000256" key="7">
    <source>
        <dbReference type="ARBA" id="ARBA00022833"/>
    </source>
</evidence>
<evidence type="ECO:0000313" key="12">
    <source>
        <dbReference type="EMBL" id="GAA5187983.1"/>
    </source>
</evidence>
<dbReference type="Proteomes" id="UP001501600">
    <property type="component" value="Unassembled WGS sequence"/>
</dbReference>
<reference evidence="13" key="1">
    <citation type="journal article" date="2019" name="Int. J. Syst. Evol. Microbiol.">
        <title>The Global Catalogue of Microorganisms (GCM) 10K type strain sequencing project: providing services to taxonomists for standard genome sequencing and annotation.</title>
        <authorList>
            <consortium name="The Broad Institute Genomics Platform"/>
            <consortium name="The Broad Institute Genome Sequencing Center for Infectious Disease"/>
            <person name="Wu L."/>
            <person name="Ma J."/>
        </authorList>
    </citation>
    <scope>NUCLEOTIDE SEQUENCE [LARGE SCALE GENOMIC DNA]</scope>
    <source>
        <strain evidence="13">JCM 18720</strain>
    </source>
</reference>
<evidence type="ECO:0000256" key="5">
    <source>
        <dbReference type="ARBA" id="ARBA00022519"/>
    </source>
</evidence>
<sequence length="317" mass="35812">MSLFHHCLLLDGLGGARPTHSAAPPAGGLTWLHLDYRHQDAREWLSQQEDLPQWVRHALQDEDTRPRIQEDSQGVLICLRGLNFNGGQPVEDMVAIRLWITKHRVISSQSRALKSVDDLVERLAQGKGPHTSAELVIALTRSLILRMSDTLDTLEETVSSMEAQMLDDLVLDTRVPLTELRRQVITLKRYLGPQREALAHLEELEVDLFSPAQQHYLRELGARLSAHLDLLSEVRERATVVNEENLSRTTDRMDQRMYLLSLIAAVFLPLGFLTGLFGVNIAGMPGTDSPMAFWWFVASMTLIGVVVTVAFRLKRWL</sequence>
<keyword evidence="3" id="KW-0813">Transport</keyword>
<dbReference type="InterPro" id="IPR045861">
    <property type="entry name" value="CorA_cytoplasmic_dom"/>
</dbReference>
<dbReference type="InterPro" id="IPR045863">
    <property type="entry name" value="CorA_TM1_TM2"/>
</dbReference>
<accession>A0ABP9RVG5</accession>
<dbReference type="PANTHER" id="PTHR46494:SF3">
    <property type="entry name" value="ZINC TRANSPORT PROTEIN ZNTB"/>
    <property type="match status" value="1"/>
</dbReference>
<evidence type="ECO:0000256" key="1">
    <source>
        <dbReference type="ARBA" id="ARBA00004651"/>
    </source>
</evidence>
<dbReference type="PANTHER" id="PTHR46494">
    <property type="entry name" value="CORA FAMILY METAL ION TRANSPORTER (EUROFUNG)"/>
    <property type="match status" value="1"/>
</dbReference>
<comment type="similarity">
    <text evidence="2">Belongs to the CorA metal ion transporter (MIT) (TC 1.A.35) family.</text>
</comment>
<evidence type="ECO:0000313" key="13">
    <source>
        <dbReference type="Proteomes" id="UP001501600"/>
    </source>
</evidence>
<dbReference type="Gene3D" id="3.30.460.20">
    <property type="entry name" value="CorA soluble domain-like"/>
    <property type="match status" value="1"/>
</dbReference>
<keyword evidence="6 11" id="KW-0812">Transmembrane</keyword>
<keyword evidence="4" id="KW-1003">Cell membrane</keyword>
<evidence type="ECO:0000256" key="6">
    <source>
        <dbReference type="ARBA" id="ARBA00022692"/>
    </source>
</evidence>
<keyword evidence="5" id="KW-0997">Cell inner membrane</keyword>
<evidence type="ECO:0000256" key="8">
    <source>
        <dbReference type="ARBA" id="ARBA00022989"/>
    </source>
</evidence>
<comment type="subcellular location">
    <subcellularLocation>
        <location evidence="1">Cell membrane</location>
        <topology evidence="1">Multi-pass membrane protein</topology>
    </subcellularLocation>
</comment>
<keyword evidence="8 11" id="KW-1133">Transmembrane helix</keyword>
<comment type="caution">
    <text evidence="12">The sequence shown here is derived from an EMBL/GenBank/DDBJ whole genome shotgun (WGS) entry which is preliminary data.</text>
</comment>
<evidence type="ECO:0000256" key="4">
    <source>
        <dbReference type="ARBA" id="ARBA00022475"/>
    </source>
</evidence>
<evidence type="ECO:0000256" key="11">
    <source>
        <dbReference type="SAM" id="Phobius"/>
    </source>
</evidence>
<keyword evidence="7" id="KW-0862">Zinc</keyword>
<keyword evidence="13" id="KW-1185">Reference proteome</keyword>
<dbReference type="CDD" id="cd12833">
    <property type="entry name" value="ZntB-like_1"/>
    <property type="match status" value="1"/>
</dbReference>
<organism evidence="12 13">
    <name type="scientific">Ferrimonas gelatinilytica</name>
    <dbReference type="NCBI Taxonomy" id="1255257"/>
    <lineage>
        <taxon>Bacteria</taxon>
        <taxon>Pseudomonadati</taxon>
        <taxon>Pseudomonadota</taxon>
        <taxon>Gammaproteobacteria</taxon>
        <taxon>Alteromonadales</taxon>
        <taxon>Ferrimonadaceae</taxon>
        <taxon>Ferrimonas</taxon>
    </lineage>
</organism>
<protein>
    <submittedName>
        <fullName evidence="12">Zinc transporter ZntB</fullName>
    </submittedName>
</protein>
<gene>
    <name evidence="12" type="ORF">GCM10025772_06860</name>
</gene>
<evidence type="ECO:0000256" key="10">
    <source>
        <dbReference type="ARBA" id="ARBA00023136"/>
    </source>
</evidence>
<feature type="transmembrane region" description="Helical" evidence="11">
    <location>
        <begin position="257"/>
        <end position="281"/>
    </location>
</feature>
<dbReference type="SUPFAM" id="SSF144083">
    <property type="entry name" value="Magnesium transport protein CorA, transmembrane region"/>
    <property type="match status" value="1"/>
</dbReference>
<dbReference type="Gene3D" id="1.20.58.340">
    <property type="entry name" value="Magnesium transport protein CorA, transmembrane region"/>
    <property type="match status" value="2"/>
</dbReference>
<evidence type="ECO:0000256" key="9">
    <source>
        <dbReference type="ARBA" id="ARBA00023065"/>
    </source>
</evidence>
<dbReference type="SUPFAM" id="SSF143865">
    <property type="entry name" value="CorA soluble domain-like"/>
    <property type="match status" value="1"/>
</dbReference>
<dbReference type="RefSeq" id="WP_345315642.1">
    <property type="nucleotide sequence ID" value="NZ_BAABLF010000005.1"/>
</dbReference>
<keyword evidence="9" id="KW-0406">Ion transport</keyword>
<proteinExistence type="inferred from homology"/>